<comment type="caution">
    <text evidence="3">The sequence shown here is derived from an EMBL/GenBank/DDBJ whole genome shotgun (WGS) entry which is preliminary data.</text>
</comment>
<protein>
    <recommendedName>
        <fullName evidence="2">ATP-grasp domain-containing protein</fullName>
    </recommendedName>
</protein>
<dbReference type="Gene3D" id="3.30.470.20">
    <property type="entry name" value="ATP-grasp fold, B domain"/>
    <property type="match status" value="1"/>
</dbReference>
<reference evidence="3 4" key="1">
    <citation type="journal article" date="2024" name="Dis. Aquat. Organ.">
        <title>Francisella sciaenopsi sp. nov. isolated from diseased red drum Sciaenops ocellatus in Florida, USA.</title>
        <authorList>
            <person name="Kawahara M."/>
            <person name="Cody T.T."/>
            <person name="Yanong R.P.E."/>
            <person name="Henderson E."/>
            <person name="Yazdi Z."/>
            <person name="Soto E."/>
        </authorList>
    </citation>
    <scope>NUCLEOTIDE SEQUENCE [LARGE SCALE GENOMIC DNA]</scope>
    <source>
        <strain evidence="3 4">R22-20-7</strain>
    </source>
</reference>
<dbReference type="InterPro" id="IPR011761">
    <property type="entry name" value="ATP-grasp"/>
</dbReference>
<dbReference type="RefSeq" id="WP_407878105.1">
    <property type="nucleotide sequence ID" value="NZ_BTHG01000010.1"/>
</dbReference>
<dbReference type="Gene3D" id="3.30.1490.20">
    <property type="entry name" value="ATP-grasp fold, A domain"/>
    <property type="match status" value="1"/>
</dbReference>
<evidence type="ECO:0000313" key="4">
    <source>
        <dbReference type="Proteomes" id="UP001628164"/>
    </source>
</evidence>
<keyword evidence="1" id="KW-0067">ATP-binding</keyword>
<keyword evidence="4" id="KW-1185">Reference proteome</keyword>
<dbReference type="Pfam" id="PF15632">
    <property type="entry name" value="ATPgrasp_Ter"/>
    <property type="match status" value="1"/>
</dbReference>
<dbReference type="SUPFAM" id="SSF56059">
    <property type="entry name" value="Glutathione synthetase ATP-binding domain-like"/>
    <property type="match status" value="1"/>
</dbReference>
<evidence type="ECO:0000313" key="3">
    <source>
        <dbReference type="EMBL" id="GMN90420.1"/>
    </source>
</evidence>
<evidence type="ECO:0000259" key="2">
    <source>
        <dbReference type="PROSITE" id="PS50975"/>
    </source>
</evidence>
<evidence type="ECO:0000256" key="1">
    <source>
        <dbReference type="PROSITE-ProRule" id="PRU00409"/>
    </source>
</evidence>
<keyword evidence="1" id="KW-0547">Nucleotide-binding</keyword>
<dbReference type="PROSITE" id="PS50975">
    <property type="entry name" value="ATP_GRASP"/>
    <property type="match status" value="1"/>
</dbReference>
<dbReference type="InterPro" id="IPR013815">
    <property type="entry name" value="ATP_grasp_subdomain_1"/>
</dbReference>
<proteinExistence type="predicted"/>
<sequence length="311" mass="35701">MNKKKILISGAGGSIFPYLFGALEEKYDIYAMDSDEKIGLIYPNKNIIISPKVDDPKFNDQIGKIIDDYNIDYYISGIDEEILKAIEIGKDKNISVLSPCSDFVKVSLDKYELMKSLKDLGISDIPTVMADQYTGQFDYPIFLKPNVGRGSRGIKKIESLDQFEAYFILEEYEKSEVLVQPYIGGDEYTVSVTVNNLNDLMAVVPKLVFTKQGITRHAISIQNEKIVEKCRDIVNKMKPYGTFNVQLKIYNEEIYIFEINPRISTTLVLSVESGVNEIDLMIEYFDKKYSKKLCEFSSINLVRRWENCFYE</sequence>
<dbReference type="Gene3D" id="3.40.50.20">
    <property type="match status" value="1"/>
</dbReference>
<gene>
    <name evidence="3" type="ORF">fsci_19080</name>
</gene>
<feature type="domain" description="ATP-grasp" evidence="2">
    <location>
        <begin position="114"/>
        <end position="286"/>
    </location>
</feature>
<dbReference type="EMBL" id="BTHG01000010">
    <property type="protein sequence ID" value="GMN90420.1"/>
    <property type="molecule type" value="Genomic_DNA"/>
</dbReference>
<accession>A0ABQ6PHH3</accession>
<name>A0ABQ6PHH3_9GAMM</name>
<dbReference type="Proteomes" id="UP001628164">
    <property type="component" value="Unassembled WGS sequence"/>
</dbReference>
<organism evidence="3 4">
    <name type="scientific">Francisella sciaenopsi</name>
    <dbReference type="NCBI Taxonomy" id="3055034"/>
    <lineage>
        <taxon>Bacteria</taxon>
        <taxon>Pseudomonadati</taxon>
        <taxon>Pseudomonadota</taxon>
        <taxon>Gammaproteobacteria</taxon>
        <taxon>Thiotrichales</taxon>
        <taxon>Francisellaceae</taxon>
        <taxon>Francisella</taxon>
    </lineage>
</organism>